<keyword evidence="1" id="KW-1133">Transmembrane helix</keyword>
<keyword evidence="1" id="KW-0812">Transmembrane</keyword>
<feature type="transmembrane region" description="Helical" evidence="1">
    <location>
        <begin position="88"/>
        <end position="105"/>
    </location>
</feature>
<keyword evidence="3" id="KW-1185">Reference proteome</keyword>
<feature type="transmembrane region" description="Helical" evidence="1">
    <location>
        <begin position="56"/>
        <end position="76"/>
    </location>
</feature>
<evidence type="ECO:0000256" key="1">
    <source>
        <dbReference type="SAM" id="Phobius"/>
    </source>
</evidence>
<gene>
    <name evidence="2" type="ORF">CR152_27560</name>
</gene>
<dbReference type="RefSeq" id="WP_157778774.1">
    <property type="nucleotide sequence ID" value="NZ_CP024608.1"/>
</dbReference>
<feature type="transmembrane region" description="Helical" evidence="1">
    <location>
        <begin position="111"/>
        <end position="131"/>
    </location>
</feature>
<reference evidence="2" key="1">
    <citation type="submission" date="2017-10" db="EMBL/GenBank/DDBJ databases">
        <title>Massilia psychrophilum sp. nov., a novel purple-pigmented bacterium isolated from Tianshan glacier, Xinjiang Municipality, China.</title>
        <authorList>
            <person name="Wang H."/>
        </authorList>
    </citation>
    <scope>NUCLEOTIDE SEQUENCE [LARGE SCALE GENOMIC DNA]</scope>
    <source>
        <strain evidence="2">B2</strain>
    </source>
</reference>
<dbReference type="KEGG" id="mass:CR152_27560"/>
<name>A0A2D2DS88_9BURK</name>
<evidence type="ECO:0000313" key="3">
    <source>
        <dbReference type="Proteomes" id="UP000229897"/>
    </source>
</evidence>
<dbReference type="AlphaFoldDB" id="A0A2D2DS88"/>
<keyword evidence="1" id="KW-0472">Membrane</keyword>
<feature type="transmembrane region" description="Helical" evidence="1">
    <location>
        <begin position="26"/>
        <end position="50"/>
    </location>
</feature>
<dbReference type="EMBL" id="CP024608">
    <property type="protein sequence ID" value="ATQ77841.1"/>
    <property type="molecule type" value="Genomic_DNA"/>
</dbReference>
<protein>
    <submittedName>
        <fullName evidence="2">Uncharacterized protein</fullName>
    </submittedName>
</protein>
<evidence type="ECO:0000313" key="2">
    <source>
        <dbReference type="EMBL" id="ATQ77841.1"/>
    </source>
</evidence>
<dbReference type="Proteomes" id="UP000229897">
    <property type="component" value="Chromosome"/>
</dbReference>
<sequence>MTTPENPYMPPASMPARRVSARLRRLAYALALPVVAHLLAAIMYGSAYVALASTGAVSSINLLASMAASLCLYIGTLRLLRDAERGRAFFIVAVGGFMMSLRGWWPFGGASMLVISGIGLAAAGALLAHFSQQQLRDAGPR</sequence>
<accession>A0A2D2DS88</accession>
<organism evidence="2 3">
    <name type="scientific">Massilia violaceinigra</name>
    <dbReference type="NCBI Taxonomy" id="2045208"/>
    <lineage>
        <taxon>Bacteria</taxon>
        <taxon>Pseudomonadati</taxon>
        <taxon>Pseudomonadota</taxon>
        <taxon>Betaproteobacteria</taxon>
        <taxon>Burkholderiales</taxon>
        <taxon>Oxalobacteraceae</taxon>
        <taxon>Telluria group</taxon>
        <taxon>Massilia</taxon>
    </lineage>
</organism>
<proteinExistence type="predicted"/>
<dbReference type="OrthoDB" id="9979181at2"/>